<proteinExistence type="predicted"/>
<evidence type="ECO:0000256" key="1">
    <source>
        <dbReference type="SAM" id="Phobius"/>
    </source>
</evidence>
<protein>
    <submittedName>
        <fullName evidence="2">Uncharacterized protein</fullName>
    </submittedName>
</protein>
<evidence type="ECO:0000313" key="3">
    <source>
        <dbReference type="Proteomes" id="UP000240010"/>
    </source>
</evidence>
<keyword evidence="1" id="KW-0812">Transmembrane</keyword>
<organism evidence="2 3">
    <name type="scientific">Methylobacter tundripaludum</name>
    <dbReference type="NCBI Taxonomy" id="173365"/>
    <lineage>
        <taxon>Bacteria</taxon>
        <taxon>Pseudomonadati</taxon>
        <taxon>Pseudomonadota</taxon>
        <taxon>Gammaproteobacteria</taxon>
        <taxon>Methylococcales</taxon>
        <taxon>Methylococcaceae</taxon>
        <taxon>Methylobacter</taxon>
    </lineage>
</organism>
<dbReference type="PROSITE" id="PS51257">
    <property type="entry name" value="PROKAR_LIPOPROTEIN"/>
    <property type="match status" value="1"/>
</dbReference>
<evidence type="ECO:0000313" key="2">
    <source>
        <dbReference type="EMBL" id="PPK74962.1"/>
    </source>
</evidence>
<dbReference type="AlphaFoldDB" id="A0A2S6HBZ2"/>
<gene>
    <name evidence="2" type="ORF">B0F87_107205</name>
</gene>
<reference evidence="2 3" key="1">
    <citation type="submission" date="2018-02" db="EMBL/GenBank/DDBJ databases">
        <title>Subsurface microbial communities from deep shales in Ohio and West Virginia, USA.</title>
        <authorList>
            <person name="Wrighton K."/>
        </authorList>
    </citation>
    <scope>NUCLEOTIDE SEQUENCE [LARGE SCALE GENOMIC DNA]</scope>
    <source>
        <strain evidence="2 3">OWC-DMM</strain>
    </source>
</reference>
<comment type="caution">
    <text evidence="2">The sequence shown here is derived from an EMBL/GenBank/DDBJ whole genome shotgun (WGS) entry which is preliminary data.</text>
</comment>
<feature type="transmembrane region" description="Helical" evidence="1">
    <location>
        <begin position="16"/>
        <end position="37"/>
    </location>
</feature>
<dbReference type="EMBL" id="PTIZ01000007">
    <property type="protein sequence ID" value="PPK74962.1"/>
    <property type="molecule type" value="Genomic_DNA"/>
</dbReference>
<dbReference type="RefSeq" id="WP_104429469.1">
    <property type="nucleotide sequence ID" value="NZ_PTIZ01000007.1"/>
</dbReference>
<keyword evidence="1" id="KW-0472">Membrane</keyword>
<dbReference type="Proteomes" id="UP000240010">
    <property type="component" value="Unassembled WGS sequence"/>
</dbReference>
<keyword evidence="1" id="KW-1133">Transmembrane helix</keyword>
<sequence>MELNKVISFIKTDYQWFFSGFGVLLISLLISCLVYFFRKRKMSSSFNKVTQKNIVAGGDVVGRDKN</sequence>
<accession>A0A2S6HBZ2</accession>
<name>A0A2S6HBZ2_9GAMM</name>